<comment type="caution">
    <text evidence="1">The sequence shown here is derived from an EMBL/GenBank/DDBJ whole genome shotgun (WGS) entry which is preliminary data.</text>
</comment>
<evidence type="ECO:0008006" key="3">
    <source>
        <dbReference type="Google" id="ProtNLM"/>
    </source>
</evidence>
<accession>A0AAX2QLS9</accession>
<protein>
    <recommendedName>
        <fullName evidence="3">DUF2163 domain-containing protein</fullName>
    </recommendedName>
</protein>
<proteinExistence type="predicted"/>
<evidence type="ECO:0000313" key="1">
    <source>
        <dbReference type="EMBL" id="TCU25281.1"/>
    </source>
</evidence>
<dbReference type="EMBL" id="SMBI01000005">
    <property type="protein sequence ID" value="TCU25281.1"/>
    <property type="molecule type" value="Genomic_DNA"/>
</dbReference>
<gene>
    <name evidence="1" type="ORF">EV131_105395</name>
</gene>
<dbReference type="RefSeq" id="WP_132611373.1">
    <property type="nucleotide sequence ID" value="NZ_SMBI01000005.1"/>
</dbReference>
<organism evidence="1 2">
    <name type="scientific">Rhizobium laguerreae</name>
    <dbReference type="NCBI Taxonomy" id="1076926"/>
    <lineage>
        <taxon>Bacteria</taxon>
        <taxon>Pseudomonadati</taxon>
        <taxon>Pseudomonadota</taxon>
        <taxon>Alphaproteobacteria</taxon>
        <taxon>Hyphomicrobiales</taxon>
        <taxon>Rhizobiaceae</taxon>
        <taxon>Rhizobium/Agrobacterium group</taxon>
        <taxon>Rhizobium</taxon>
    </lineage>
</organism>
<reference evidence="1 2" key="1">
    <citation type="submission" date="2019-03" db="EMBL/GenBank/DDBJ databases">
        <title>Genomic Encyclopedia of Type Strains, Phase IV (KMG-V): Genome sequencing to study the core and pangenomes of soil and plant-associated prokaryotes.</title>
        <authorList>
            <person name="Whitman W."/>
        </authorList>
    </citation>
    <scope>NUCLEOTIDE SEQUENCE [LARGE SCALE GENOMIC DNA]</scope>
    <source>
        <strain evidence="1 2">FB403</strain>
    </source>
</reference>
<name>A0AAX2QLS9_9HYPH</name>
<evidence type="ECO:0000313" key="2">
    <source>
        <dbReference type="Proteomes" id="UP000295021"/>
    </source>
</evidence>
<dbReference type="AlphaFoldDB" id="A0AAX2QLS9"/>
<dbReference type="Proteomes" id="UP000295021">
    <property type="component" value="Unassembled WGS sequence"/>
</dbReference>
<sequence length="189" mass="20715">MGSLRVLCQIDFPSQTVRLYHGSGGPFIDADGEIWRACVLTDDALDQVEMAINAEAFTLSLTLNGVDEAISATVWGDYQAGEIIGTRMRILLQELDDFEQPSGDADVMFTGTIDNLMFDDVVSGEAVLSAITIEVTNRFTLRTLTNGGVLSDVDQRARSAILNPSAAPDRYCERIPGLIDKTVVWPRWN</sequence>